<reference evidence="2 4" key="1">
    <citation type="journal article" date="2016" name="Genome Announc.">
        <title>Draft Genome Sequences of Five Rapidly Growing Mycobacterium Species, M. thermoresistibile, M. fortuitum subsp. acetamidolyticum, M. canariasense, M. brisbanense, and M. novocastrense.</title>
        <authorList>
            <person name="Katahira K."/>
            <person name="Ogura Y."/>
            <person name="Gotoh Y."/>
            <person name="Hayashi T."/>
        </authorList>
    </citation>
    <scope>NUCLEOTIDE SEQUENCE [LARGE SCALE GENOMIC DNA]</scope>
    <source>
        <strain evidence="2 4">JCM18114</strain>
    </source>
</reference>
<feature type="transmembrane region" description="Helical" evidence="1">
    <location>
        <begin position="34"/>
        <end position="56"/>
    </location>
</feature>
<evidence type="ECO:0000313" key="2">
    <source>
        <dbReference type="EMBL" id="GAT07738.1"/>
    </source>
</evidence>
<accession>A0AAW5SHJ8</accession>
<gene>
    <name evidence="3" type="ORF">H7I77_09700</name>
    <name evidence="2" type="ORF">RMCN_0871</name>
</gene>
<dbReference type="RefSeq" id="WP_131808523.1">
    <property type="nucleotide sequence ID" value="NZ_BCTA01000013.1"/>
</dbReference>
<dbReference type="Proteomes" id="UP001207528">
    <property type="component" value="Unassembled WGS sequence"/>
</dbReference>
<feature type="transmembrane region" description="Helical" evidence="1">
    <location>
        <begin position="68"/>
        <end position="91"/>
    </location>
</feature>
<evidence type="ECO:0000313" key="3">
    <source>
        <dbReference type="EMBL" id="MCV7023620.1"/>
    </source>
</evidence>
<sequence length="112" mass="12158">MGTVWVAVGLVCAATALIMLHWRGRWPESSIGAAITGATAISASFFIVGSCIDVSVRRPEWFQDPMALWSSIITALALFIIGALIAGPWFVTRMLADAHRDHPAHQTPTQRD</sequence>
<evidence type="ECO:0000313" key="4">
    <source>
        <dbReference type="Proteomes" id="UP000069773"/>
    </source>
</evidence>
<protein>
    <submittedName>
        <fullName evidence="3">Uncharacterized protein</fullName>
    </submittedName>
</protein>
<name>A0AAW5SHJ8_MYCNV</name>
<dbReference type="Proteomes" id="UP000069773">
    <property type="component" value="Unassembled WGS sequence"/>
</dbReference>
<keyword evidence="1" id="KW-0472">Membrane</keyword>
<organism evidence="3 5">
    <name type="scientific">Mycolicibacterium novocastrense</name>
    <name type="common">Mycobacterium novocastrense</name>
    <dbReference type="NCBI Taxonomy" id="59813"/>
    <lineage>
        <taxon>Bacteria</taxon>
        <taxon>Bacillati</taxon>
        <taxon>Actinomycetota</taxon>
        <taxon>Actinomycetes</taxon>
        <taxon>Mycobacteriales</taxon>
        <taxon>Mycobacteriaceae</taxon>
        <taxon>Mycolicibacterium</taxon>
    </lineage>
</organism>
<dbReference type="EMBL" id="JACKTI010000029">
    <property type="protein sequence ID" value="MCV7023620.1"/>
    <property type="molecule type" value="Genomic_DNA"/>
</dbReference>
<evidence type="ECO:0000256" key="1">
    <source>
        <dbReference type="SAM" id="Phobius"/>
    </source>
</evidence>
<reference evidence="3" key="2">
    <citation type="submission" date="2020-07" db="EMBL/GenBank/DDBJ databases">
        <authorList>
            <person name="Pettersson B.M.F."/>
            <person name="Behra P.R.K."/>
            <person name="Ramesh M."/>
            <person name="Das S."/>
            <person name="Dasgupta S."/>
            <person name="Kirsebom L.A."/>
        </authorList>
    </citation>
    <scope>NUCLEOTIDE SEQUENCE</scope>
    <source>
        <strain evidence="3">DSM 44203</strain>
    </source>
</reference>
<feature type="transmembrane region" description="Helical" evidence="1">
    <location>
        <begin position="6"/>
        <end position="22"/>
    </location>
</feature>
<keyword evidence="1" id="KW-0812">Transmembrane</keyword>
<keyword evidence="4" id="KW-1185">Reference proteome</keyword>
<evidence type="ECO:0000313" key="5">
    <source>
        <dbReference type="Proteomes" id="UP001207528"/>
    </source>
</evidence>
<reference evidence="3" key="3">
    <citation type="journal article" date="2022" name="BMC Genomics">
        <title>Comparative genome analysis of mycobacteria focusing on tRNA and non-coding RNA.</title>
        <authorList>
            <person name="Behra P.R.K."/>
            <person name="Pettersson B.M.F."/>
            <person name="Ramesh M."/>
            <person name="Das S."/>
            <person name="Dasgupta S."/>
            <person name="Kirsebom L.A."/>
        </authorList>
    </citation>
    <scope>NUCLEOTIDE SEQUENCE</scope>
    <source>
        <strain evidence="3">DSM 44203</strain>
    </source>
</reference>
<proteinExistence type="predicted"/>
<dbReference type="EMBL" id="BCTA01000013">
    <property type="protein sequence ID" value="GAT07738.1"/>
    <property type="molecule type" value="Genomic_DNA"/>
</dbReference>
<keyword evidence="1" id="KW-1133">Transmembrane helix</keyword>
<dbReference type="AlphaFoldDB" id="A0AAW5SHJ8"/>
<comment type="caution">
    <text evidence="3">The sequence shown here is derived from an EMBL/GenBank/DDBJ whole genome shotgun (WGS) entry which is preliminary data.</text>
</comment>